<sequence>MQQTTSTKINIPKVQPLKMSPTNRGKRQDEFNKIEQNFCLQQEWRMPSTYLAPLTHFLPRIF</sequence>
<name>A0A2P2JED1_RHIMU</name>
<proteinExistence type="predicted"/>
<evidence type="ECO:0000256" key="1">
    <source>
        <dbReference type="SAM" id="MobiDB-lite"/>
    </source>
</evidence>
<accession>A0A2P2JED1</accession>
<dbReference type="AlphaFoldDB" id="A0A2P2JED1"/>
<evidence type="ECO:0000313" key="2">
    <source>
        <dbReference type="EMBL" id="MBW91814.1"/>
    </source>
</evidence>
<feature type="region of interest" description="Disordered" evidence="1">
    <location>
        <begin position="1"/>
        <end position="29"/>
    </location>
</feature>
<dbReference type="EMBL" id="GGEC01011331">
    <property type="protein sequence ID" value="MBW91814.1"/>
    <property type="molecule type" value="Transcribed_RNA"/>
</dbReference>
<organism evidence="2">
    <name type="scientific">Rhizophora mucronata</name>
    <name type="common">Asiatic mangrove</name>
    <dbReference type="NCBI Taxonomy" id="61149"/>
    <lineage>
        <taxon>Eukaryota</taxon>
        <taxon>Viridiplantae</taxon>
        <taxon>Streptophyta</taxon>
        <taxon>Embryophyta</taxon>
        <taxon>Tracheophyta</taxon>
        <taxon>Spermatophyta</taxon>
        <taxon>Magnoliopsida</taxon>
        <taxon>eudicotyledons</taxon>
        <taxon>Gunneridae</taxon>
        <taxon>Pentapetalae</taxon>
        <taxon>rosids</taxon>
        <taxon>fabids</taxon>
        <taxon>Malpighiales</taxon>
        <taxon>Rhizophoraceae</taxon>
        <taxon>Rhizophora</taxon>
    </lineage>
</organism>
<reference evidence="2" key="1">
    <citation type="submission" date="2018-02" db="EMBL/GenBank/DDBJ databases">
        <title>Rhizophora mucronata_Transcriptome.</title>
        <authorList>
            <person name="Meera S.P."/>
            <person name="Sreeshan A."/>
            <person name="Augustine A."/>
        </authorList>
    </citation>
    <scope>NUCLEOTIDE SEQUENCE</scope>
    <source>
        <tissue evidence="2">Leaf</tissue>
    </source>
</reference>
<protein>
    <submittedName>
        <fullName evidence="2">Uncharacterized protein MANES_04G137300</fullName>
    </submittedName>
</protein>